<dbReference type="HOGENOM" id="CLU_112450_0_0_10"/>
<feature type="chain" id="PRO_5002660896" description="Sensor of ECF-type sigma factor" evidence="1">
    <location>
        <begin position="19"/>
        <end position="154"/>
    </location>
</feature>
<protein>
    <recommendedName>
        <fullName evidence="4">Sensor of ECF-type sigma factor</fullName>
    </recommendedName>
</protein>
<organism evidence="2 3">
    <name type="scientific">Croceibacter atlanticus (strain ATCC BAA-628 / JCM 21780 / CIP 108009 / IAM 15332 / KCTC 12090 / HTCC2559)</name>
    <dbReference type="NCBI Taxonomy" id="216432"/>
    <lineage>
        <taxon>Bacteria</taxon>
        <taxon>Pseudomonadati</taxon>
        <taxon>Bacteroidota</taxon>
        <taxon>Flavobacteriia</taxon>
        <taxon>Flavobacteriales</taxon>
        <taxon>Flavobacteriaceae</taxon>
        <taxon>Croceibacter</taxon>
    </lineage>
</organism>
<dbReference type="GeneID" id="89453800"/>
<keyword evidence="3" id="KW-1185">Reference proteome</keyword>
<evidence type="ECO:0000313" key="2">
    <source>
        <dbReference type="EMBL" id="EAP86417.1"/>
    </source>
</evidence>
<dbReference type="Proteomes" id="UP000002297">
    <property type="component" value="Chromosome"/>
</dbReference>
<evidence type="ECO:0000256" key="1">
    <source>
        <dbReference type="SAM" id="SignalP"/>
    </source>
</evidence>
<reference evidence="2 3" key="1">
    <citation type="journal article" date="2010" name="J. Bacteriol.">
        <title>The complete genome sequence of Croceibacter atlanticus HTCC2559T.</title>
        <authorList>
            <person name="Oh H.M."/>
            <person name="Kang I."/>
            <person name="Ferriera S."/>
            <person name="Giovannoni S.J."/>
            <person name="Cho J.C."/>
        </authorList>
    </citation>
    <scope>NUCLEOTIDE SEQUENCE [LARGE SCALE GENOMIC DNA]</scope>
    <source>
        <strain evidence="3">ATCC BAA-628 / HTCC2559 / KCTC 12090</strain>
    </source>
</reference>
<evidence type="ECO:0008006" key="4">
    <source>
        <dbReference type="Google" id="ProtNLM"/>
    </source>
</evidence>
<dbReference type="AlphaFoldDB" id="A3U9D1"/>
<dbReference type="STRING" id="216432.CA2559_10293"/>
<accession>A3U9D1</accession>
<evidence type="ECO:0000313" key="3">
    <source>
        <dbReference type="Proteomes" id="UP000002297"/>
    </source>
</evidence>
<dbReference type="eggNOG" id="ENOG50331PZ">
    <property type="taxonomic scope" value="Bacteria"/>
</dbReference>
<dbReference type="KEGG" id="cat:CA2559_10293"/>
<gene>
    <name evidence="2" type="ordered locus">CA2559_10293</name>
</gene>
<feature type="signal peptide" evidence="1">
    <location>
        <begin position="1"/>
        <end position="18"/>
    </location>
</feature>
<keyword evidence="1" id="KW-0732">Signal</keyword>
<proteinExistence type="predicted"/>
<dbReference type="OrthoDB" id="675330at2"/>
<dbReference type="EMBL" id="CP002046">
    <property type="protein sequence ID" value="EAP86417.1"/>
    <property type="molecule type" value="Genomic_DNA"/>
</dbReference>
<name>A3U9D1_CROAH</name>
<sequence length="154" mass="18509">MKTYITLFILFISVAAMAQPDSKERIEALKTAYLTEQLELTSKEAQKFWPIYNAYSERLHDLYVREHKEVKDELRNCSDELSESKSAQLVETFISIEENKVKERRNLVKNLAPVISKKKTIKLFKAEDDFRRRLLKEYRERRHKEEEEKRKEQP</sequence>
<dbReference type="RefSeq" id="WP_013187802.1">
    <property type="nucleotide sequence ID" value="NC_014230.1"/>
</dbReference>